<proteinExistence type="predicted"/>
<sequence length="75" mass="8395">MLCSLCGCLFEQVSWDAVARVDLYRVICSCQILISIWQDSSTSCRPVILHSPLRSLISHTCVDVEGVRLLVHMTS</sequence>
<organism evidence="1 2">
    <name type="scientific">Grifola frondosa</name>
    <name type="common">Maitake</name>
    <name type="synonym">Polyporus frondosus</name>
    <dbReference type="NCBI Taxonomy" id="5627"/>
    <lineage>
        <taxon>Eukaryota</taxon>
        <taxon>Fungi</taxon>
        <taxon>Dikarya</taxon>
        <taxon>Basidiomycota</taxon>
        <taxon>Agaricomycotina</taxon>
        <taxon>Agaricomycetes</taxon>
        <taxon>Polyporales</taxon>
        <taxon>Grifolaceae</taxon>
        <taxon>Grifola</taxon>
    </lineage>
</organism>
<gene>
    <name evidence="1" type="ORF">A0H81_12840</name>
</gene>
<dbReference type="Proteomes" id="UP000092993">
    <property type="component" value="Unassembled WGS sequence"/>
</dbReference>
<dbReference type="EMBL" id="LUGG01000025">
    <property type="protein sequence ID" value="OBZ67061.1"/>
    <property type="molecule type" value="Genomic_DNA"/>
</dbReference>
<comment type="caution">
    <text evidence="1">The sequence shown here is derived from an EMBL/GenBank/DDBJ whole genome shotgun (WGS) entry which is preliminary data.</text>
</comment>
<protein>
    <submittedName>
        <fullName evidence="1">Uncharacterized protein</fullName>
    </submittedName>
</protein>
<evidence type="ECO:0000313" key="1">
    <source>
        <dbReference type="EMBL" id="OBZ67061.1"/>
    </source>
</evidence>
<reference evidence="1 2" key="1">
    <citation type="submission" date="2016-03" db="EMBL/GenBank/DDBJ databases">
        <title>Whole genome sequencing of Grifola frondosa 9006-11.</title>
        <authorList>
            <person name="Min B."/>
            <person name="Park H."/>
            <person name="Kim J.-G."/>
            <person name="Cho H."/>
            <person name="Oh Y.-L."/>
            <person name="Kong W.-S."/>
            <person name="Choi I.-G."/>
        </authorList>
    </citation>
    <scope>NUCLEOTIDE SEQUENCE [LARGE SCALE GENOMIC DNA]</scope>
    <source>
        <strain evidence="1 2">9006-11</strain>
    </source>
</reference>
<keyword evidence="2" id="KW-1185">Reference proteome</keyword>
<dbReference type="AlphaFoldDB" id="A0A1C7LQM9"/>
<accession>A0A1C7LQM9</accession>
<evidence type="ECO:0000313" key="2">
    <source>
        <dbReference type="Proteomes" id="UP000092993"/>
    </source>
</evidence>
<name>A0A1C7LQM9_GRIFR</name>